<evidence type="ECO:0000313" key="4">
    <source>
        <dbReference type="Proteomes" id="UP000028488"/>
    </source>
</evidence>
<feature type="transmembrane region" description="Helical" evidence="2">
    <location>
        <begin position="32"/>
        <end position="52"/>
    </location>
</feature>
<dbReference type="AlphaFoldDB" id="A0A076EK88"/>
<dbReference type="InterPro" id="IPR025101">
    <property type="entry name" value="DUF4012"/>
</dbReference>
<proteinExistence type="predicted"/>
<keyword evidence="2" id="KW-1133">Transmembrane helix</keyword>
<accession>A0A076EK88</accession>
<dbReference type="eggNOG" id="COG2976">
    <property type="taxonomic scope" value="Bacteria"/>
</dbReference>
<evidence type="ECO:0000256" key="1">
    <source>
        <dbReference type="SAM" id="MobiDB-lite"/>
    </source>
</evidence>
<feature type="region of interest" description="Disordered" evidence="1">
    <location>
        <begin position="1"/>
        <end position="25"/>
    </location>
</feature>
<keyword evidence="2" id="KW-0472">Membrane</keyword>
<sequence length="610" mass="64821">MDANAPHDSHRDDVPADDASSPAKGWSTRRRILAGVGIVAVASIAWFGYSAWEVQHNLTGARDNAQLAKDSLLAGDAETAQGAAAEAEHRASRGQENLHSLPWSALAAVPGVGTPVESAQQMSDVVVGLTRDVLTPAVETGTALSPKDLIADGGKVNLRPLRDSAPAIEQISADAKSLADQAHQISGGGYLGLVNDVRTQLQAQTDDVAKLLENTSIGAKVLPAMLGADGPRSYFMAFQTNAEARGTGGLVGGYGIIHANDGEVQVNTLGKNTEVAYDHRPLNLGPDYQATYGMYSPSTDIRNSNFSSHFPYAAQIWQSMWEQESGERVDGAIATDPVALSYVLGAVGSIVMPDGEVVDADNVVELTQSTTYTRFITDESNYNADNEARKEYLQTIAGKVVEKMTGNIENPQLLLDAVGKAVSERRIAVWSAHLDEQAIIADTPLGYTVPQDPAPYAGVVINNNAGNKLDYYLNREIDYTAATCTGDTRTTTVTVRLTNNTPPGDFPRIVAGTFKERPLPFGTNFSAVSLVSTQGASLNKATVDGKPVFSIRGNELGHPVFTVPTTILQGKTVELRYELTEPTAPGEARVPVQPLVDEPSVTVNAPNCAN</sequence>
<dbReference type="Pfam" id="PF13196">
    <property type="entry name" value="DUF4012"/>
    <property type="match status" value="1"/>
</dbReference>
<gene>
    <name evidence="3" type="ORF">EP51_13845</name>
</gene>
<protein>
    <submittedName>
        <fullName evidence="3">Membrane protein</fullName>
    </submittedName>
</protein>
<evidence type="ECO:0000256" key="2">
    <source>
        <dbReference type="SAM" id="Phobius"/>
    </source>
</evidence>
<dbReference type="Proteomes" id="UP000028488">
    <property type="component" value="Chromosome"/>
</dbReference>
<evidence type="ECO:0000313" key="3">
    <source>
        <dbReference type="EMBL" id="AII05647.1"/>
    </source>
</evidence>
<name>A0A076EK88_RHOOP</name>
<keyword evidence="2" id="KW-0812">Transmembrane</keyword>
<feature type="compositionally biased region" description="Basic and acidic residues" evidence="1">
    <location>
        <begin position="1"/>
        <end position="14"/>
    </location>
</feature>
<organism evidence="3 4">
    <name type="scientific">Rhodococcus opacus</name>
    <name type="common">Nocardia opaca</name>
    <dbReference type="NCBI Taxonomy" id="37919"/>
    <lineage>
        <taxon>Bacteria</taxon>
        <taxon>Bacillati</taxon>
        <taxon>Actinomycetota</taxon>
        <taxon>Actinomycetes</taxon>
        <taxon>Mycobacteriales</taxon>
        <taxon>Nocardiaceae</taxon>
        <taxon>Rhodococcus</taxon>
    </lineage>
</organism>
<reference evidence="3 4" key="1">
    <citation type="submission" date="2014-07" db="EMBL/GenBank/DDBJ databases">
        <title>Genome Sequence of Rhodococcus opacus Strain R7, a Biodegrader of Mono- and Polycyclic Aromatic Hydrocarbons.</title>
        <authorList>
            <person name="Di Gennaro P."/>
            <person name="Zampolli J."/>
            <person name="Presti I."/>
            <person name="Cappelletti M."/>
            <person name="D'Ursi P."/>
            <person name="Orro A."/>
            <person name="Mezzelani A."/>
            <person name="Milanesi L."/>
        </authorList>
    </citation>
    <scope>NUCLEOTIDE SEQUENCE [LARGE SCALE GENOMIC DNA]</scope>
    <source>
        <strain evidence="3 4">R7</strain>
    </source>
</reference>
<dbReference type="EMBL" id="CP008947">
    <property type="protein sequence ID" value="AII05647.1"/>
    <property type="molecule type" value="Genomic_DNA"/>
</dbReference>
<dbReference type="RefSeq" id="WP_128639585.1">
    <property type="nucleotide sequence ID" value="NZ_CP008947.1"/>
</dbReference>